<dbReference type="AlphaFoldDB" id="A0A327X2B0"/>
<reference evidence="1 3" key="2">
    <citation type="submission" date="2018-06" db="EMBL/GenBank/DDBJ databases">
        <title>Genomic Encyclopedia of Type Strains, Phase III (KMG-III): the genomes of soil and plant-associated and newly described type strains.</title>
        <authorList>
            <person name="Whitman W."/>
        </authorList>
    </citation>
    <scope>NUCLEOTIDE SEQUENCE [LARGE SCALE GENOMIC DNA]</scope>
    <source>
        <strain evidence="1 3">CGMCC 1.15366</strain>
    </source>
</reference>
<proteinExistence type="predicted"/>
<dbReference type="EMBL" id="PIPK01000002">
    <property type="protein sequence ID" value="RUO27802.1"/>
    <property type="molecule type" value="Genomic_DNA"/>
</dbReference>
<name>A0A327X2B0_9GAMM</name>
<dbReference type="Proteomes" id="UP000249203">
    <property type="component" value="Unassembled WGS sequence"/>
</dbReference>
<evidence type="ECO:0000313" key="3">
    <source>
        <dbReference type="Proteomes" id="UP000249203"/>
    </source>
</evidence>
<accession>A0A327X2B0</accession>
<comment type="caution">
    <text evidence="1">The sequence shown here is derived from an EMBL/GenBank/DDBJ whole genome shotgun (WGS) entry which is preliminary data.</text>
</comment>
<dbReference type="EMBL" id="QLMD01000003">
    <property type="protein sequence ID" value="RAJ99033.1"/>
    <property type="molecule type" value="Genomic_DNA"/>
</dbReference>
<protein>
    <submittedName>
        <fullName evidence="1">Uncharacterized protein</fullName>
    </submittedName>
</protein>
<dbReference type="RefSeq" id="WP_111568659.1">
    <property type="nucleotide sequence ID" value="NZ_PIPK01000002.1"/>
</dbReference>
<evidence type="ECO:0000313" key="1">
    <source>
        <dbReference type="EMBL" id="RAJ99033.1"/>
    </source>
</evidence>
<sequence>MQQLFEQQQATYESRQQALAELSDAKLRDLLLNEVRNAYFSTINTFHLYGQPGDMEFSLPRVYRLSDYPDVASMQQAFVNSIQAFNTHVNPLCTRRTGNQGMQIQQGFRLPIRHRVDYKSIELANGEVLTLPNTNRRETEAERVVLAGDTYCFLAQDEDAAPRAVRLQGEFKALLPDDVITFQFTADDVGKTFEQDGVQVVLEAFSATSFALKIETDEGSTIEWLDQDIVTDAQDSQGHYLAHVQSEREPLYVYERINTLLDDLFQRIANNDLDYDTALAELEALDSELAATRGDAHFVASSFNGPVAQGQVTLFVYHEDSHIVEQTLDIPVHNMPTARRADAGLAQLPEIEPTAPVYSGQLAVRADRTELEVDELADAVQVARYLMPSDDTDAELDYPGQVAWYYPPVQSDVLIDRRNRMWLPTMAFFEFFDADGNLVRDREHGNLHAEKIAFDLNPKSVQSIHMVGRLNYDPERFTGVPVRMTAKVHMAVAGNMTKQAYAIDELPAGMRFEGNRLIIDYSEFEPVESNSSPNLRRNHVFARDEQGYLAEMTFYSLQGPGQSSVDVYYFYGQPSNIEIWYLGELEMPATYPIDVRLD</sequence>
<evidence type="ECO:0000313" key="4">
    <source>
        <dbReference type="Proteomes" id="UP000287865"/>
    </source>
</evidence>
<organism evidence="1 3">
    <name type="scientific">Aliidiomarina maris</name>
    <dbReference type="NCBI Taxonomy" id="531312"/>
    <lineage>
        <taxon>Bacteria</taxon>
        <taxon>Pseudomonadati</taxon>
        <taxon>Pseudomonadota</taxon>
        <taxon>Gammaproteobacteria</taxon>
        <taxon>Alteromonadales</taxon>
        <taxon>Idiomarinaceae</taxon>
        <taxon>Aliidiomarina</taxon>
    </lineage>
</organism>
<evidence type="ECO:0000313" key="2">
    <source>
        <dbReference type="EMBL" id="RUO27802.1"/>
    </source>
</evidence>
<keyword evidence="4" id="KW-1185">Reference proteome</keyword>
<reference evidence="2 4" key="1">
    <citation type="journal article" date="2018" name="Front. Microbiol.">
        <title>Genome-Based Analysis Reveals the Taxonomy and Diversity of the Family Idiomarinaceae.</title>
        <authorList>
            <person name="Liu Y."/>
            <person name="Lai Q."/>
            <person name="Shao Z."/>
        </authorList>
    </citation>
    <scope>NUCLEOTIDE SEQUENCE [LARGE SCALE GENOMIC DNA]</scope>
    <source>
        <strain evidence="2 4">CF12-14</strain>
    </source>
</reference>
<gene>
    <name evidence="1" type="ORF">B0I24_10324</name>
    <name evidence="2" type="ORF">CWE07_04120</name>
</gene>
<dbReference type="OrthoDB" id="6978320at2"/>
<dbReference type="Proteomes" id="UP000287865">
    <property type="component" value="Unassembled WGS sequence"/>
</dbReference>